<sequence length="104" mass="11698">MYSIPEPILGILKGNINGALSKRAYRRLGRSWRMNTSVTIGKEESPLCPECGEEEDTPVYFLGHCMIIYKVFGAGDLEGEEIRGLPWTKILTFIITSSNIIINY</sequence>
<organism evidence="1 2">
    <name type="scientific">Exocentrus adspersus</name>
    <dbReference type="NCBI Taxonomy" id="1586481"/>
    <lineage>
        <taxon>Eukaryota</taxon>
        <taxon>Metazoa</taxon>
        <taxon>Ecdysozoa</taxon>
        <taxon>Arthropoda</taxon>
        <taxon>Hexapoda</taxon>
        <taxon>Insecta</taxon>
        <taxon>Pterygota</taxon>
        <taxon>Neoptera</taxon>
        <taxon>Endopterygota</taxon>
        <taxon>Coleoptera</taxon>
        <taxon>Polyphaga</taxon>
        <taxon>Cucujiformia</taxon>
        <taxon>Chrysomeloidea</taxon>
        <taxon>Cerambycidae</taxon>
        <taxon>Lamiinae</taxon>
        <taxon>Acanthocinini</taxon>
        <taxon>Exocentrus</taxon>
    </lineage>
</organism>
<keyword evidence="2" id="KW-1185">Reference proteome</keyword>
<evidence type="ECO:0008006" key="3">
    <source>
        <dbReference type="Google" id="ProtNLM"/>
    </source>
</evidence>
<comment type="caution">
    <text evidence="1">The sequence shown here is derived from an EMBL/GenBank/DDBJ whole genome shotgun (WGS) entry which is preliminary data.</text>
</comment>
<accession>A0AAV8W3A9</accession>
<protein>
    <recommendedName>
        <fullName evidence="3">Reverse transcriptase zinc-binding domain-containing protein</fullName>
    </recommendedName>
</protein>
<evidence type="ECO:0000313" key="2">
    <source>
        <dbReference type="Proteomes" id="UP001159042"/>
    </source>
</evidence>
<dbReference type="AlphaFoldDB" id="A0AAV8W3A9"/>
<name>A0AAV8W3A9_9CUCU</name>
<reference evidence="1 2" key="1">
    <citation type="journal article" date="2023" name="Insect Mol. Biol.">
        <title>Genome sequencing provides insights into the evolution of gene families encoding plant cell wall-degrading enzymes in longhorned beetles.</title>
        <authorList>
            <person name="Shin N.R."/>
            <person name="Okamura Y."/>
            <person name="Kirsch R."/>
            <person name="Pauchet Y."/>
        </authorList>
    </citation>
    <scope>NUCLEOTIDE SEQUENCE [LARGE SCALE GENOMIC DNA]</scope>
    <source>
        <strain evidence="1">EAD_L_NR</strain>
    </source>
</reference>
<proteinExistence type="predicted"/>
<dbReference type="Proteomes" id="UP001159042">
    <property type="component" value="Unassembled WGS sequence"/>
</dbReference>
<evidence type="ECO:0000313" key="1">
    <source>
        <dbReference type="EMBL" id="KAJ8920632.1"/>
    </source>
</evidence>
<dbReference type="EMBL" id="JANEYG010000013">
    <property type="protein sequence ID" value="KAJ8920632.1"/>
    <property type="molecule type" value="Genomic_DNA"/>
</dbReference>
<gene>
    <name evidence="1" type="ORF">NQ315_004771</name>
</gene>